<dbReference type="Proteomes" id="UP000233100">
    <property type="component" value="Chromosome 13"/>
</dbReference>
<evidence type="ECO:0000313" key="1">
    <source>
        <dbReference type="Ensembl" id="ENSMFAP00000059308.1"/>
    </source>
</evidence>
<accession>A0A7N9D676</accession>
<sequence length="65" mass="7489">CWNENSGKPRPSDYSPCVYLILVRRKSCRVHVHNLQVCYMCIHMPCWCAAPINSSYPLNNSFTAL</sequence>
<reference evidence="1" key="3">
    <citation type="submission" date="2025-09" db="UniProtKB">
        <authorList>
            <consortium name="Ensembl"/>
        </authorList>
    </citation>
    <scope>IDENTIFICATION</scope>
</reference>
<keyword evidence="2" id="KW-1185">Reference proteome</keyword>
<protein>
    <submittedName>
        <fullName evidence="1">Uncharacterized protein</fullName>
    </submittedName>
</protein>
<dbReference type="Ensembl" id="ENSMFAT00000101576.1">
    <property type="protein sequence ID" value="ENSMFAP00000059308.1"/>
    <property type="gene ID" value="ENSMFAG00000064985.1"/>
</dbReference>
<evidence type="ECO:0000313" key="2">
    <source>
        <dbReference type="Proteomes" id="UP000233100"/>
    </source>
</evidence>
<reference evidence="1" key="2">
    <citation type="submission" date="2025-08" db="UniProtKB">
        <authorList>
            <consortium name="Ensembl"/>
        </authorList>
    </citation>
    <scope>IDENTIFICATION</scope>
</reference>
<dbReference type="GeneTree" id="ENSGT01150000289973"/>
<name>A0A7N9D676_MACFA</name>
<organism evidence="1 2">
    <name type="scientific">Macaca fascicularis</name>
    <name type="common">Crab-eating macaque</name>
    <name type="synonym">Cynomolgus monkey</name>
    <dbReference type="NCBI Taxonomy" id="9541"/>
    <lineage>
        <taxon>Eukaryota</taxon>
        <taxon>Metazoa</taxon>
        <taxon>Chordata</taxon>
        <taxon>Craniata</taxon>
        <taxon>Vertebrata</taxon>
        <taxon>Euteleostomi</taxon>
        <taxon>Mammalia</taxon>
        <taxon>Eutheria</taxon>
        <taxon>Euarchontoglires</taxon>
        <taxon>Primates</taxon>
        <taxon>Haplorrhini</taxon>
        <taxon>Catarrhini</taxon>
        <taxon>Cercopithecidae</taxon>
        <taxon>Cercopithecinae</taxon>
        <taxon>Macaca</taxon>
    </lineage>
</organism>
<dbReference type="AlphaFoldDB" id="A0A7N9D676"/>
<reference evidence="1 2" key="1">
    <citation type="submission" date="2013-03" db="EMBL/GenBank/DDBJ databases">
        <authorList>
            <person name="Warren W."/>
            <person name="Wilson R.K."/>
        </authorList>
    </citation>
    <scope>NUCLEOTIDE SEQUENCE</scope>
</reference>
<proteinExistence type="predicted"/>